<dbReference type="EMBL" id="JANHOG010002866">
    <property type="protein sequence ID" value="KAJ3519233.1"/>
    <property type="molecule type" value="Genomic_DNA"/>
</dbReference>
<proteinExistence type="predicted"/>
<reference evidence="1" key="1">
    <citation type="submission" date="2022-07" db="EMBL/GenBank/DDBJ databases">
        <title>Genome Sequence of Phlebia brevispora.</title>
        <authorList>
            <person name="Buettner E."/>
        </authorList>
    </citation>
    <scope>NUCLEOTIDE SEQUENCE</scope>
    <source>
        <strain evidence="1">MPL23</strain>
    </source>
</reference>
<keyword evidence="2" id="KW-1185">Reference proteome</keyword>
<sequence>MNLPAYKMRSFSFPLYPYPRYRTPSSDEGAVKSSEKYDTPAYCESPPAYSPGFDPSSYFAPEKNQRLSEVINKMDSTGQHAAILASIARKVRNINQDVTACEESMDTFLTFSAILFFCLLLLPLGAGLSVAKGTAVLAWTTAFTLNGVVAFFALSVKERLQRSEDTDRQLDPLRRLFNVRLFRLSSLQKSMAFPLASLLPILLHLTVIFSIISVYATFFNAPIGSIMQLFTAVGTLTTVALYVFHASTSYSPLRLGVQVVAPAIVRAVLSLSLSLQTRYATSMGSMDLVPKDKEETADEEFLTEFEGGPSVDVVRTLIAADYILMDDEMLVDEMLPVLLQTSPSAETSMYFVYKMLGNRLPGLHLTKQYHDSPGILDLSGLSRRAWEVAINIVAGVVEQHLNLLGEGPEQAPAFVEASGVGTDVSVTY</sequence>
<accession>A0ACC1RI53</accession>
<name>A0ACC1RI53_9APHY</name>
<evidence type="ECO:0000313" key="2">
    <source>
        <dbReference type="Proteomes" id="UP001148662"/>
    </source>
</evidence>
<dbReference type="Proteomes" id="UP001148662">
    <property type="component" value="Unassembled WGS sequence"/>
</dbReference>
<protein>
    <submittedName>
        <fullName evidence="1">Uncharacterized protein</fullName>
    </submittedName>
</protein>
<organism evidence="1 2">
    <name type="scientific">Phlebia brevispora</name>
    <dbReference type="NCBI Taxonomy" id="194682"/>
    <lineage>
        <taxon>Eukaryota</taxon>
        <taxon>Fungi</taxon>
        <taxon>Dikarya</taxon>
        <taxon>Basidiomycota</taxon>
        <taxon>Agaricomycotina</taxon>
        <taxon>Agaricomycetes</taxon>
        <taxon>Polyporales</taxon>
        <taxon>Meruliaceae</taxon>
        <taxon>Phlebia</taxon>
    </lineage>
</organism>
<evidence type="ECO:0000313" key="1">
    <source>
        <dbReference type="EMBL" id="KAJ3519233.1"/>
    </source>
</evidence>
<gene>
    <name evidence="1" type="ORF">NM688_g9331</name>
</gene>
<comment type="caution">
    <text evidence="1">The sequence shown here is derived from an EMBL/GenBank/DDBJ whole genome shotgun (WGS) entry which is preliminary data.</text>
</comment>